<accession>A0A6G0Z3H9</accession>
<keyword evidence="5" id="KW-0472">Membrane</keyword>
<evidence type="ECO:0000313" key="10">
    <source>
        <dbReference type="EMBL" id="KAF0764973.1"/>
    </source>
</evidence>
<feature type="domain" description="Ig-like" evidence="9">
    <location>
        <begin position="223"/>
        <end position="324"/>
    </location>
</feature>
<dbReference type="Gene3D" id="2.60.40.10">
    <property type="entry name" value="Immunoglobulins"/>
    <property type="match status" value="3"/>
</dbReference>
<evidence type="ECO:0000313" key="11">
    <source>
        <dbReference type="Proteomes" id="UP000478052"/>
    </source>
</evidence>
<evidence type="ECO:0000256" key="3">
    <source>
        <dbReference type="ARBA" id="ARBA00022729"/>
    </source>
</evidence>
<gene>
    <name evidence="10" type="ORF">FWK35_00014351</name>
</gene>
<dbReference type="InterPro" id="IPR013783">
    <property type="entry name" value="Ig-like_fold"/>
</dbReference>
<dbReference type="AlphaFoldDB" id="A0A6G0Z3H9"/>
<dbReference type="InterPro" id="IPR036179">
    <property type="entry name" value="Ig-like_dom_sf"/>
</dbReference>
<evidence type="ECO:0000256" key="6">
    <source>
        <dbReference type="ARBA" id="ARBA00023157"/>
    </source>
</evidence>
<dbReference type="InterPro" id="IPR007110">
    <property type="entry name" value="Ig-like_dom"/>
</dbReference>
<keyword evidence="2" id="KW-1003">Cell membrane</keyword>
<dbReference type="GO" id="GO:0005886">
    <property type="term" value="C:plasma membrane"/>
    <property type="evidence" value="ECO:0007669"/>
    <property type="project" value="UniProtKB-SubCell"/>
</dbReference>
<dbReference type="SMART" id="SM00408">
    <property type="entry name" value="IGc2"/>
    <property type="match status" value="2"/>
</dbReference>
<feature type="domain" description="Ig-like" evidence="9">
    <location>
        <begin position="335"/>
        <end position="428"/>
    </location>
</feature>
<dbReference type="SMART" id="SM00409">
    <property type="entry name" value="IG"/>
    <property type="match status" value="3"/>
</dbReference>
<evidence type="ECO:0000256" key="2">
    <source>
        <dbReference type="ARBA" id="ARBA00022475"/>
    </source>
</evidence>
<evidence type="ECO:0000256" key="5">
    <source>
        <dbReference type="ARBA" id="ARBA00023136"/>
    </source>
</evidence>
<dbReference type="InterPro" id="IPR003598">
    <property type="entry name" value="Ig_sub2"/>
</dbReference>
<dbReference type="SUPFAM" id="SSF48726">
    <property type="entry name" value="Immunoglobulin"/>
    <property type="match status" value="3"/>
</dbReference>
<evidence type="ECO:0000256" key="7">
    <source>
        <dbReference type="ARBA" id="ARBA00023180"/>
    </source>
</evidence>
<dbReference type="InterPro" id="IPR003599">
    <property type="entry name" value="Ig_sub"/>
</dbReference>
<keyword evidence="11" id="KW-1185">Reference proteome</keyword>
<dbReference type="FunFam" id="2.60.40.10:FF:000376">
    <property type="entry name" value="CLUMA_CG000981, isoform A"/>
    <property type="match status" value="1"/>
</dbReference>
<evidence type="ECO:0000256" key="8">
    <source>
        <dbReference type="ARBA" id="ARBA00023319"/>
    </source>
</evidence>
<dbReference type="OrthoDB" id="10012075at2759"/>
<keyword evidence="8" id="KW-0393">Immunoglobulin domain</keyword>
<keyword evidence="7" id="KW-0325">Glycoprotein</keyword>
<dbReference type="FunFam" id="2.60.40.10:FF:000328">
    <property type="entry name" value="CLUMA_CG000981, isoform A"/>
    <property type="match status" value="1"/>
</dbReference>
<evidence type="ECO:0000256" key="1">
    <source>
        <dbReference type="ARBA" id="ARBA00004236"/>
    </source>
</evidence>
<dbReference type="Pfam" id="PF00047">
    <property type="entry name" value="ig"/>
    <property type="match status" value="1"/>
</dbReference>
<dbReference type="PROSITE" id="PS50835">
    <property type="entry name" value="IG_LIKE"/>
    <property type="match status" value="3"/>
</dbReference>
<reference evidence="10 11" key="1">
    <citation type="submission" date="2019-08" db="EMBL/GenBank/DDBJ databases">
        <title>Whole genome of Aphis craccivora.</title>
        <authorList>
            <person name="Voronova N.V."/>
            <person name="Shulinski R.S."/>
            <person name="Bandarenka Y.V."/>
            <person name="Zhorov D.G."/>
            <person name="Warner D."/>
        </authorList>
    </citation>
    <scope>NUCLEOTIDE SEQUENCE [LARGE SCALE GENOMIC DNA]</scope>
    <source>
        <strain evidence="10">180601</strain>
        <tissue evidence="10">Whole Body</tissue>
    </source>
</reference>
<organism evidence="10 11">
    <name type="scientific">Aphis craccivora</name>
    <name type="common">Cowpea aphid</name>
    <dbReference type="NCBI Taxonomy" id="307492"/>
    <lineage>
        <taxon>Eukaryota</taxon>
        <taxon>Metazoa</taxon>
        <taxon>Ecdysozoa</taxon>
        <taxon>Arthropoda</taxon>
        <taxon>Hexapoda</taxon>
        <taxon>Insecta</taxon>
        <taxon>Pterygota</taxon>
        <taxon>Neoptera</taxon>
        <taxon>Paraneoptera</taxon>
        <taxon>Hemiptera</taxon>
        <taxon>Sternorrhyncha</taxon>
        <taxon>Aphidomorpha</taxon>
        <taxon>Aphidoidea</taxon>
        <taxon>Aphididae</taxon>
        <taxon>Aphidini</taxon>
        <taxon>Aphis</taxon>
        <taxon>Aphis</taxon>
    </lineage>
</organism>
<feature type="domain" description="Ig-like" evidence="9">
    <location>
        <begin position="62"/>
        <end position="215"/>
    </location>
</feature>
<dbReference type="InterPro" id="IPR051170">
    <property type="entry name" value="Neural/epithelial_adhesion"/>
</dbReference>
<dbReference type="PANTHER" id="PTHR12231">
    <property type="entry name" value="CTX-RELATED TYPE I TRANSMEMBRANE PROTEIN"/>
    <property type="match status" value="1"/>
</dbReference>
<dbReference type="EMBL" id="VUJU01001511">
    <property type="protein sequence ID" value="KAF0764973.1"/>
    <property type="molecule type" value="Genomic_DNA"/>
</dbReference>
<dbReference type="Proteomes" id="UP000478052">
    <property type="component" value="Unassembled WGS sequence"/>
</dbReference>
<dbReference type="InterPro" id="IPR013151">
    <property type="entry name" value="Immunoglobulin_dom"/>
</dbReference>
<comment type="caution">
    <text evidence="10">The sequence shown here is derived from an EMBL/GenBank/DDBJ whole genome shotgun (WGS) entry which is preliminary data.</text>
</comment>
<dbReference type="Pfam" id="PF13927">
    <property type="entry name" value="Ig_3"/>
    <property type="match status" value="2"/>
</dbReference>
<dbReference type="GO" id="GO:0043005">
    <property type="term" value="C:neuron projection"/>
    <property type="evidence" value="ECO:0007669"/>
    <property type="project" value="TreeGrafter"/>
</dbReference>
<dbReference type="PANTHER" id="PTHR12231:SF253">
    <property type="entry name" value="DPR-INTERACTING PROTEIN ETA, ISOFORM B-RELATED"/>
    <property type="match status" value="1"/>
</dbReference>
<name>A0A6G0Z3H9_APHCR</name>
<keyword evidence="4" id="KW-0677">Repeat</keyword>
<evidence type="ECO:0000259" key="9">
    <source>
        <dbReference type="PROSITE" id="PS50835"/>
    </source>
</evidence>
<comment type="subcellular location">
    <subcellularLocation>
        <location evidence="1">Cell membrane</location>
    </subcellularLocation>
</comment>
<keyword evidence="3" id="KW-0732">Signal</keyword>
<keyword evidence="6" id="KW-1015">Disulfide bond</keyword>
<evidence type="ECO:0000256" key="4">
    <source>
        <dbReference type="ARBA" id="ARBA00022737"/>
    </source>
</evidence>
<protein>
    <submittedName>
        <fullName evidence="10">Lachesin isoform X1</fullName>
    </submittedName>
</protein>
<sequence>MRAQATDECRSWMWASRLNKFIEQPYQFTTVTATMISYETQFHCGLKDESLVDWEILFSDTPKFSDRMDNLTVTVGRDAILECVVESLSTYKTPPRPEQLAPVAISSKSALHCHCSDASSSEEFAENNNRGYGRGIHANHYLLYSRDSDAGVAWLRVDTQTILSIQTLVVTKNDRMEVTHTDRRVWRLHIRNVRQTDRGFYMCQINTDPMKNQIAYLDVVVPPDILDYPTSSDMVVHEGSNVTLQCAATGYPSPTITWRREDNHNIVISNTLTGLHCPAEPQYPVFHINLAVVDSSTLTFHRVTRQHMGSYLCIASNGVPPTVSKRITLIVHFSPMVWIQNQLVGAFVGDRLSIECHVEAFPKSINYWSSENGNLLTQGDNYDTTLTEINYKTEMRLTINQINEEHFGTYHCVSKNSLGATDGTIKVYKLPGKNWNNNYQTSVTASNNGLQHITGSTSNREVKNNCVSINPNTSVLFYCILLCGILLSKSS</sequence>
<proteinExistence type="predicted"/>